<evidence type="ECO:0000256" key="12">
    <source>
        <dbReference type="SAM" id="Phobius"/>
    </source>
</evidence>
<name>A0A2T1K3Q1_9GAMM</name>
<dbReference type="CDD" id="cd00082">
    <property type="entry name" value="HisKA"/>
    <property type="match status" value="1"/>
</dbReference>
<dbReference type="InterPro" id="IPR003660">
    <property type="entry name" value="HAMP_dom"/>
</dbReference>
<dbReference type="SMART" id="SM00388">
    <property type="entry name" value="HisKA"/>
    <property type="match status" value="1"/>
</dbReference>
<evidence type="ECO:0000256" key="1">
    <source>
        <dbReference type="ARBA" id="ARBA00000085"/>
    </source>
</evidence>
<dbReference type="AlphaFoldDB" id="A0A2T1K3Q1"/>
<comment type="subcellular location">
    <subcellularLocation>
        <location evidence="2">Membrane</location>
        <topology evidence="2">Multi-pass membrane protein</topology>
    </subcellularLocation>
</comment>
<dbReference type="EC" id="2.7.13.3" evidence="3"/>
<evidence type="ECO:0000256" key="2">
    <source>
        <dbReference type="ARBA" id="ARBA00004141"/>
    </source>
</evidence>
<dbReference type="GO" id="GO:0000155">
    <property type="term" value="F:phosphorelay sensor kinase activity"/>
    <property type="evidence" value="ECO:0007669"/>
    <property type="project" value="InterPro"/>
</dbReference>
<evidence type="ECO:0000256" key="5">
    <source>
        <dbReference type="ARBA" id="ARBA00022679"/>
    </source>
</evidence>
<dbReference type="EMBL" id="PXNP01000110">
    <property type="protein sequence ID" value="PSF04700.1"/>
    <property type="molecule type" value="Genomic_DNA"/>
</dbReference>
<dbReference type="PANTHER" id="PTHR45436:SF14">
    <property type="entry name" value="SENSOR PROTEIN QSEC"/>
    <property type="match status" value="1"/>
</dbReference>
<evidence type="ECO:0000256" key="10">
    <source>
        <dbReference type="ARBA" id="ARBA00022989"/>
    </source>
</evidence>
<keyword evidence="4" id="KW-0597">Phosphoprotein</keyword>
<feature type="domain" description="Histidine kinase" evidence="13">
    <location>
        <begin position="234"/>
        <end position="442"/>
    </location>
</feature>
<dbReference type="Pfam" id="PF02518">
    <property type="entry name" value="HATPase_c"/>
    <property type="match status" value="1"/>
</dbReference>
<dbReference type="OrthoDB" id="9809766at2"/>
<dbReference type="Gene3D" id="3.30.565.10">
    <property type="entry name" value="Histidine kinase-like ATPase, C-terminal domain"/>
    <property type="match status" value="1"/>
</dbReference>
<evidence type="ECO:0000256" key="4">
    <source>
        <dbReference type="ARBA" id="ARBA00022553"/>
    </source>
</evidence>
<dbReference type="InterPro" id="IPR013727">
    <property type="entry name" value="2CSK_N"/>
</dbReference>
<evidence type="ECO:0000256" key="8">
    <source>
        <dbReference type="ARBA" id="ARBA00022777"/>
    </source>
</evidence>
<evidence type="ECO:0000313" key="15">
    <source>
        <dbReference type="EMBL" id="PSF04700.1"/>
    </source>
</evidence>
<proteinExistence type="predicted"/>
<keyword evidence="9" id="KW-0067">ATP-binding</keyword>
<dbReference type="SMART" id="SM00387">
    <property type="entry name" value="HATPase_c"/>
    <property type="match status" value="1"/>
</dbReference>
<evidence type="ECO:0000259" key="14">
    <source>
        <dbReference type="PROSITE" id="PS50885"/>
    </source>
</evidence>
<dbReference type="InterPro" id="IPR005467">
    <property type="entry name" value="His_kinase_dom"/>
</dbReference>
<organism evidence="15 16">
    <name type="scientific">Marinobacter fuscus</name>
    <dbReference type="NCBI Taxonomy" id="2109942"/>
    <lineage>
        <taxon>Bacteria</taxon>
        <taxon>Pseudomonadati</taxon>
        <taxon>Pseudomonadota</taxon>
        <taxon>Gammaproteobacteria</taxon>
        <taxon>Pseudomonadales</taxon>
        <taxon>Marinobacteraceae</taxon>
        <taxon>Marinobacter</taxon>
    </lineage>
</organism>
<dbReference type="InterPro" id="IPR003594">
    <property type="entry name" value="HATPase_dom"/>
</dbReference>
<sequence length="449" mass="48915">MKSDRSLQKRLGISLTVGATLLWLLGVTASGLVAQHEMDEVFDSALEETAQRILPLAVTDILNRETDTGSQTAPALKEHDEYLTYVVRDRQGQLLLQSHDADLSVFQGPPREGFHTTGSHRIYGASAISDTLFIEIAEPLAHRREAAMEAGVALLVPLLFLVPVSLLGIWWIVRLSLRPVARFQHSIEARGVSDLSPVDTDGLPTEFQPTAIAVNRLLKRLNRALDAERSFTANSAHELRTPLATALAKVQRLKKQLEGHHLFEDTVQIENALRGLSTLSEKLLELAKAEGGAALSEHPQDLVPILAMVARDFEFRAPGRLRLSLPGLPVTSLLDPDAFAILVRNLIENALKYGATHHPIEVTLNDDGRLRVCNAGEVVPPERLARLRNRFTRYHTRPSGSGLGLAIAEAIASGSGMPLAIRSPATGQADGFEVEVNIAHAGRNSEPCT</sequence>
<dbReference type="InterPro" id="IPR003661">
    <property type="entry name" value="HisK_dim/P_dom"/>
</dbReference>
<evidence type="ECO:0000256" key="7">
    <source>
        <dbReference type="ARBA" id="ARBA00022741"/>
    </source>
</evidence>
<dbReference type="PROSITE" id="PS50885">
    <property type="entry name" value="HAMP"/>
    <property type="match status" value="1"/>
</dbReference>
<evidence type="ECO:0000256" key="9">
    <source>
        <dbReference type="ARBA" id="ARBA00022840"/>
    </source>
</evidence>
<keyword evidence="8 15" id="KW-0418">Kinase</keyword>
<evidence type="ECO:0000313" key="16">
    <source>
        <dbReference type="Proteomes" id="UP000239866"/>
    </source>
</evidence>
<evidence type="ECO:0000256" key="3">
    <source>
        <dbReference type="ARBA" id="ARBA00012438"/>
    </source>
</evidence>
<keyword evidence="5" id="KW-0808">Transferase</keyword>
<feature type="transmembrane region" description="Helical" evidence="12">
    <location>
        <begin position="150"/>
        <end position="173"/>
    </location>
</feature>
<dbReference type="Gene3D" id="1.10.287.130">
    <property type="match status" value="1"/>
</dbReference>
<dbReference type="SUPFAM" id="SSF55874">
    <property type="entry name" value="ATPase domain of HSP90 chaperone/DNA topoisomerase II/histidine kinase"/>
    <property type="match status" value="1"/>
</dbReference>
<gene>
    <name evidence="15" type="ORF">C7H09_19095</name>
</gene>
<keyword evidence="7" id="KW-0547">Nucleotide-binding</keyword>
<evidence type="ECO:0000256" key="11">
    <source>
        <dbReference type="ARBA" id="ARBA00023012"/>
    </source>
</evidence>
<dbReference type="SUPFAM" id="SSF47384">
    <property type="entry name" value="Homodimeric domain of signal transducing histidine kinase"/>
    <property type="match status" value="1"/>
</dbReference>
<accession>A0A2T1K3Q1</accession>
<keyword evidence="10 12" id="KW-1133">Transmembrane helix</keyword>
<dbReference type="Proteomes" id="UP000239866">
    <property type="component" value="Unassembled WGS sequence"/>
</dbReference>
<keyword evidence="11" id="KW-0902">Two-component regulatory system</keyword>
<comment type="catalytic activity">
    <reaction evidence="1">
        <text>ATP + protein L-histidine = ADP + protein N-phospho-L-histidine.</text>
        <dbReference type="EC" id="2.7.13.3"/>
    </reaction>
</comment>
<dbReference type="GO" id="GO:0005524">
    <property type="term" value="F:ATP binding"/>
    <property type="evidence" value="ECO:0007669"/>
    <property type="project" value="UniProtKB-KW"/>
</dbReference>
<evidence type="ECO:0000259" key="13">
    <source>
        <dbReference type="PROSITE" id="PS50109"/>
    </source>
</evidence>
<protein>
    <recommendedName>
        <fullName evidence="3">histidine kinase</fullName>
        <ecNumber evidence="3">2.7.13.3</ecNumber>
    </recommendedName>
</protein>
<dbReference type="Pfam" id="PF08521">
    <property type="entry name" value="2CSK_N"/>
    <property type="match status" value="1"/>
</dbReference>
<keyword evidence="6 12" id="KW-0812">Transmembrane</keyword>
<evidence type="ECO:0000256" key="6">
    <source>
        <dbReference type="ARBA" id="ARBA00022692"/>
    </source>
</evidence>
<keyword evidence="12" id="KW-0472">Membrane</keyword>
<dbReference type="Gene3D" id="1.20.5.1040">
    <property type="entry name" value="Sensor protein qsec"/>
    <property type="match status" value="1"/>
</dbReference>
<dbReference type="PANTHER" id="PTHR45436">
    <property type="entry name" value="SENSOR HISTIDINE KINASE YKOH"/>
    <property type="match status" value="1"/>
</dbReference>
<reference evidence="15 16" key="1">
    <citation type="submission" date="2018-03" db="EMBL/GenBank/DDBJ databases">
        <title>Marinobacter brunus sp. nov., a marine bacterium of Gamma-proteobacteria isolated from the surface seawater of the South China Sea.</title>
        <authorList>
            <person name="Cheng H."/>
            <person name="Wu Y.-H."/>
            <person name="Xamxidin M."/>
            <person name="Xu X.-W."/>
        </authorList>
    </citation>
    <scope>NUCLEOTIDE SEQUENCE [LARGE SCALE GENOMIC DNA]</scope>
    <source>
        <strain evidence="15 16">NH169-3</strain>
    </source>
</reference>
<dbReference type="RefSeq" id="WP_106765639.1">
    <property type="nucleotide sequence ID" value="NZ_PXNP01000110.1"/>
</dbReference>
<feature type="domain" description="HAMP" evidence="14">
    <location>
        <begin position="174"/>
        <end position="226"/>
    </location>
</feature>
<comment type="caution">
    <text evidence="15">The sequence shown here is derived from an EMBL/GenBank/DDBJ whole genome shotgun (WGS) entry which is preliminary data.</text>
</comment>
<dbReference type="Pfam" id="PF00512">
    <property type="entry name" value="HisKA"/>
    <property type="match status" value="1"/>
</dbReference>
<dbReference type="InterPro" id="IPR036097">
    <property type="entry name" value="HisK_dim/P_sf"/>
</dbReference>
<dbReference type="InterPro" id="IPR036890">
    <property type="entry name" value="HATPase_C_sf"/>
</dbReference>
<dbReference type="InterPro" id="IPR050428">
    <property type="entry name" value="TCS_sensor_his_kinase"/>
</dbReference>
<dbReference type="CDD" id="cd00075">
    <property type="entry name" value="HATPase"/>
    <property type="match status" value="1"/>
</dbReference>
<dbReference type="GO" id="GO:0005886">
    <property type="term" value="C:plasma membrane"/>
    <property type="evidence" value="ECO:0007669"/>
    <property type="project" value="TreeGrafter"/>
</dbReference>
<dbReference type="PROSITE" id="PS50109">
    <property type="entry name" value="HIS_KIN"/>
    <property type="match status" value="1"/>
</dbReference>
<keyword evidence="16" id="KW-1185">Reference proteome</keyword>